<reference evidence="10 11" key="1">
    <citation type="submission" date="2020-05" db="EMBL/GenBank/DDBJ databases">
        <title>Aquincola sp. isolate from soil.</title>
        <authorList>
            <person name="Han J."/>
            <person name="Kim D.-U."/>
        </authorList>
    </citation>
    <scope>NUCLEOTIDE SEQUENCE [LARGE SCALE GENOMIC DNA]</scope>
    <source>
        <strain evidence="10 11">S2</strain>
    </source>
</reference>
<evidence type="ECO:0000256" key="5">
    <source>
        <dbReference type="ARBA" id="ARBA00022692"/>
    </source>
</evidence>
<keyword evidence="7 9" id="KW-0472">Membrane</keyword>
<feature type="transmembrane region" description="Helical" evidence="9">
    <location>
        <begin position="315"/>
        <end position="336"/>
    </location>
</feature>
<keyword evidence="2" id="KW-0813">Transport</keyword>
<protein>
    <submittedName>
        <fullName evidence="10">YeeE/YedE family protein</fullName>
    </submittedName>
</protein>
<feature type="transmembrane region" description="Helical" evidence="9">
    <location>
        <begin position="274"/>
        <end position="295"/>
    </location>
</feature>
<keyword evidence="4" id="KW-0997">Cell inner membrane</keyword>
<dbReference type="PANTHER" id="PTHR30574">
    <property type="entry name" value="INNER MEMBRANE PROTEIN YEDE"/>
    <property type="match status" value="1"/>
</dbReference>
<keyword evidence="3" id="KW-1003">Cell membrane</keyword>
<keyword evidence="11" id="KW-1185">Reference proteome</keyword>
<evidence type="ECO:0000256" key="7">
    <source>
        <dbReference type="ARBA" id="ARBA00023136"/>
    </source>
</evidence>
<dbReference type="Proteomes" id="UP000737171">
    <property type="component" value="Unassembled WGS sequence"/>
</dbReference>
<feature type="transmembrane region" description="Helical" evidence="9">
    <location>
        <begin position="124"/>
        <end position="147"/>
    </location>
</feature>
<comment type="similarity">
    <text evidence="8">Belongs to the TsuA/YedE (TC 9.B.102) family.</text>
</comment>
<feature type="transmembrane region" description="Helical" evidence="9">
    <location>
        <begin position="206"/>
        <end position="224"/>
    </location>
</feature>
<gene>
    <name evidence="10" type="ORF">HLB44_11155</name>
</gene>
<evidence type="ECO:0000256" key="8">
    <source>
        <dbReference type="ARBA" id="ARBA00035655"/>
    </source>
</evidence>
<feature type="transmembrane region" description="Helical" evidence="9">
    <location>
        <begin position="167"/>
        <end position="194"/>
    </location>
</feature>
<feature type="transmembrane region" description="Helical" evidence="9">
    <location>
        <begin position="54"/>
        <end position="73"/>
    </location>
</feature>
<organism evidence="10 11">
    <name type="scientific">Pseudaquabacterium terrae</name>
    <dbReference type="NCBI Taxonomy" id="2732868"/>
    <lineage>
        <taxon>Bacteria</taxon>
        <taxon>Pseudomonadati</taxon>
        <taxon>Pseudomonadota</taxon>
        <taxon>Betaproteobacteria</taxon>
        <taxon>Burkholderiales</taxon>
        <taxon>Sphaerotilaceae</taxon>
        <taxon>Pseudaquabacterium</taxon>
    </lineage>
</organism>
<comment type="caution">
    <text evidence="10">The sequence shown here is derived from an EMBL/GenBank/DDBJ whole genome shotgun (WGS) entry which is preliminary data.</text>
</comment>
<name>A0ABX2EG03_9BURK</name>
<feature type="transmembrane region" description="Helical" evidence="9">
    <location>
        <begin position="6"/>
        <end position="27"/>
    </location>
</feature>
<feature type="transmembrane region" description="Helical" evidence="9">
    <location>
        <begin position="342"/>
        <end position="361"/>
    </location>
</feature>
<accession>A0ABX2EG03</accession>
<feature type="transmembrane region" description="Helical" evidence="9">
    <location>
        <begin position="85"/>
        <end position="104"/>
    </location>
</feature>
<evidence type="ECO:0000256" key="4">
    <source>
        <dbReference type="ARBA" id="ARBA00022519"/>
    </source>
</evidence>
<sequence length="372" mass="38832">MSDAELLSLGTQVLWAAFGLGLLFGAIAQRTHFCTMGAVADIVNIGDWSRMRMWVLAIAVAMLGFNAMVALGWLRAADSLYAPPLWLWLSQIVGGLMFGFGMVLASGCGSKTLVRIGGGNLKSLMVFIVLALAAFATLKGITAVLRVNTVDSVRWALPAAGQDLPSLVAAAFGGSAAQHAGWLGLLFGGALAAWVLMRSEGRSPDVLVGGLGIGGVIVAAWWVSGRLGFVPEHPQTLEPTFLATNSQRMEAFSFVAPLAYSVDWLLFFSDKTKLLTQGIVIVAGVVLGSAAVALVGRSFRWEGFRGVEDTANHVVGALLMGIGGVTALGCTIGQGLSGVSTLSIGSFVALASIIAGAVGALRWQVWRIERQA</sequence>
<proteinExistence type="inferred from homology"/>
<evidence type="ECO:0000313" key="11">
    <source>
        <dbReference type="Proteomes" id="UP000737171"/>
    </source>
</evidence>
<evidence type="ECO:0000256" key="6">
    <source>
        <dbReference type="ARBA" id="ARBA00022989"/>
    </source>
</evidence>
<dbReference type="PANTHER" id="PTHR30574:SF1">
    <property type="entry name" value="SULPHUR TRANSPORT DOMAIN-CONTAINING PROTEIN"/>
    <property type="match status" value="1"/>
</dbReference>
<evidence type="ECO:0000256" key="1">
    <source>
        <dbReference type="ARBA" id="ARBA00004429"/>
    </source>
</evidence>
<keyword evidence="6 9" id="KW-1133">Transmembrane helix</keyword>
<dbReference type="InterPro" id="IPR007272">
    <property type="entry name" value="Sulf_transp_TsuA/YedE"/>
</dbReference>
<evidence type="ECO:0000256" key="2">
    <source>
        <dbReference type="ARBA" id="ARBA00022448"/>
    </source>
</evidence>
<evidence type="ECO:0000313" key="10">
    <source>
        <dbReference type="EMBL" id="NRF67542.1"/>
    </source>
</evidence>
<keyword evidence="5 9" id="KW-0812">Transmembrane</keyword>
<dbReference type="Pfam" id="PF04143">
    <property type="entry name" value="Sulf_transp"/>
    <property type="match status" value="1"/>
</dbReference>
<evidence type="ECO:0000256" key="9">
    <source>
        <dbReference type="SAM" id="Phobius"/>
    </source>
</evidence>
<evidence type="ECO:0000256" key="3">
    <source>
        <dbReference type="ARBA" id="ARBA00022475"/>
    </source>
</evidence>
<dbReference type="EMBL" id="JABRWJ010000003">
    <property type="protein sequence ID" value="NRF67542.1"/>
    <property type="molecule type" value="Genomic_DNA"/>
</dbReference>
<dbReference type="RefSeq" id="WP_173122951.1">
    <property type="nucleotide sequence ID" value="NZ_JABRWJ010000003.1"/>
</dbReference>
<comment type="subcellular location">
    <subcellularLocation>
        <location evidence="1">Cell inner membrane</location>
        <topology evidence="1">Multi-pass membrane protein</topology>
    </subcellularLocation>
</comment>